<evidence type="ECO:0000313" key="2">
    <source>
        <dbReference type="Proteomes" id="UP001153555"/>
    </source>
</evidence>
<dbReference type="AlphaFoldDB" id="A0A9N7R6N7"/>
<keyword evidence="2" id="KW-1185">Reference proteome</keyword>
<dbReference type="PANTHER" id="PTHR33103:SF27">
    <property type="entry name" value="OS04G0594700 PROTEIN"/>
    <property type="match status" value="1"/>
</dbReference>
<comment type="caution">
    <text evidence="1">The sequence shown here is derived from an EMBL/GenBank/DDBJ whole genome shotgun (WGS) entry which is preliminary data.</text>
</comment>
<gene>
    <name evidence="1" type="ORF">SHERM_15932</name>
</gene>
<dbReference type="PANTHER" id="PTHR33103">
    <property type="entry name" value="OS01G0153900 PROTEIN"/>
    <property type="match status" value="1"/>
</dbReference>
<reference evidence="1" key="1">
    <citation type="submission" date="2019-12" db="EMBL/GenBank/DDBJ databases">
        <authorList>
            <person name="Scholes J."/>
        </authorList>
    </citation>
    <scope>NUCLEOTIDE SEQUENCE</scope>
</reference>
<dbReference type="OrthoDB" id="1099638at2759"/>
<evidence type="ECO:0000313" key="1">
    <source>
        <dbReference type="EMBL" id="CAA0816064.1"/>
    </source>
</evidence>
<dbReference type="Pfam" id="PF05056">
    <property type="entry name" value="DUF674"/>
    <property type="match status" value="1"/>
</dbReference>
<accession>A0A9N7R6N7</accession>
<name>A0A9N7R6N7_STRHE</name>
<organism evidence="1 2">
    <name type="scientific">Striga hermonthica</name>
    <name type="common">Purple witchweed</name>
    <name type="synonym">Buchnera hermonthica</name>
    <dbReference type="NCBI Taxonomy" id="68872"/>
    <lineage>
        <taxon>Eukaryota</taxon>
        <taxon>Viridiplantae</taxon>
        <taxon>Streptophyta</taxon>
        <taxon>Embryophyta</taxon>
        <taxon>Tracheophyta</taxon>
        <taxon>Spermatophyta</taxon>
        <taxon>Magnoliopsida</taxon>
        <taxon>eudicotyledons</taxon>
        <taxon>Gunneridae</taxon>
        <taxon>Pentapetalae</taxon>
        <taxon>asterids</taxon>
        <taxon>lamiids</taxon>
        <taxon>Lamiales</taxon>
        <taxon>Orobanchaceae</taxon>
        <taxon>Buchnereae</taxon>
        <taxon>Striga</taxon>
    </lineage>
</organism>
<dbReference type="EMBL" id="CACSLK010013932">
    <property type="protein sequence ID" value="CAA0816064.1"/>
    <property type="molecule type" value="Genomic_DNA"/>
</dbReference>
<protein>
    <submittedName>
        <fullName evidence="1">Uncharacterized protein</fullName>
    </submittedName>
</protein>
<dbReference type="InterPro" id="IPR007750">
    <property type="entry name" value="DUF674"/>
</dbReference>
<dbReference type="Proteomes" id="UP001153555">
    <property type="component" value="Unassembled WGS sequence"/>
</dbReference>
<proteinExistence type="predicted"/>
<sequence length="184" mass="20465">MPDTSNISFSLTALIDKESKKVLLAEADNDFIDILLSFMTLPLGTIMKVLLYHGEVAAAVPVIGSLTTLYRGLSVLSDYHFWEGRFKPQVISPRRYEMDGVKLKLQIGSEIMDAIPNCSKRPRTAPIGFGGEGFTEKSASFMISDDLKIVPVEPGYVRQTLTNVGITEMDKAEIRTRTLDKYEV</sequence>